<evidence type="ECO:0000256" key="5">
    <source>
        <dbReference type="SAM" id="MobiDB-lite"/>
    </source>
</evidence>
<protein>
    <submittedName>
        <fullName evidence="10">LSM14A mRNA processing body assembly factor a</fullName>
    </submittedName>
</protein>
<feature type="region of interest" description="Disordered" evidence="5">
    <location>
        <begin position="336"/>
        <end position="438"/>
    </location>
</feature>
<reference evidence="10" key="2">
    <citation type="submission" date="2025-08" db="UniProtKB">
        <authorList>
            <consortium name="Ensembl"/>
        </authorList>
    </citation>
    <scope>IDENTIFICATION</scope>
</reference>
<dbReference type="InParanoid" id="A0A668AC75"/>
<gene>
    <name evidence="10" type="primary">LSM14A</name>
    <name evidence="10" type="synonym">lsm14aa</name>
</gene>
<feature type="domain" description="Sm" evidence="9">
    <location>
        <begin position="1"/>
        <end position="81"/>
    </location>
</feature>
<evidence type="ECO:0000313" key="11">
    <source>
        <dbReference type="Proteomes" id="UP000472263"/>
    </source>
</evidence>
<feature type="region of interest" description="Disordered" evidence="5">
    <location>
        <begin position="273"/>
        <end position="320"/>
    </location>
</feature>
<dbReference type="AlphaFoldDB" id="A0A668AC75"/>
<feature type="compositionally biased region" description="Basic and acidic residues" evidence="5">
    <location>
        <begin position="350"/>
        <end position="364"/>
    </location>
</feature>
<dbReference type="PROSITE" id="PS51513">
    <property type="entry name" value="FFD"/>
    <property type="match status" value="1"/>
</dbReference>
<dbReference type="Pfam" id="PF09532">
    <property type="entry name" value="FDF"/>
    <property type="match status" value="1"/>
</dbReference>
<name>A0A668AC75_9TELE</name>
<dbReference type="PROSITE" id="PS51536">
    <property type="entry name" value="TFG"/>
    <property type="match status" value="1"/>
</dbReference>
<feature type="compositionally biased region" description="Basic and acidic residues" evidence="5">
    <location>
        <begin position="273"/>
        <end position="298"/>
    </location>
</feature>
<feature type="compositionally biased region" description="Basic residues" evidence="5">
    <location>
        <begin position="227"/>
        <end position="241"/>
    </location>
</feature>
<reference evidence="10" key="3">
    <citation type="submission" date="2025-09" db="UniProtKB">
        <authorList>
            <consortium name="Ensembl"/>
        </authorList>
    </citation>
    <scope>IDENTIFICATION</scope>
</reference>
<sequence length="438" mass="46999">MSGGTPYLGSKISLISKAEIRYEGILYTIDTENSTVALAKVRSFGTEDRPTDRPIPPRDDTFEYIIFRGSDIKDLTVCEPPKPSCSLPQDPAIVQSSMSSAPSAAAATAPTPFQSAGSYGLFNRAPVPAYSQFSSSPLVSPQFGAVGVGRSSPSLDPLRKSPTLEQAIQTTPTATSSAPSAPAPGLGRRSPAHARTAPSTAGHGSQKAPHQDSLDPRRAAAGAPANRRGRGGGHRGRGRFNVRRDGPMKFEKDFDFESANAQFNKEEIDREFQSKLKLKDEKSDKSEKAVNGEDKGDSGVEVQNSEGTADDEGDPLGPNCYYDKSKSFFDNISCDDTRKANEKSGGSGFPRERRQTWAEERRMNAETFGIPLRQNRGRGGYRGRGSMGFRGGRGRSASRGSFGPPHGGGGFRGGYRGSQGGREFADLSEYRKDNKIAA</sequence>
<dbReference type="Ensembl" id="ENSMMDT00005043399.1">
    <property type="protein sequence ID" value="ENSMMDP00005042541.1"/>
    <property type="gene ID" value="ENSMMDG00005019605.1"/>
</dbReference>
<evidence type="ECO:0000259" key="8">
    <source>
        <dbReference type="PROSITE" id="PS51536"/>
    </source>
</evidence>
<dbReference type="PANTHER" id="PTHR13586">
    <property type="entry name" value="SCD6 PROTEIN-RELATED"/>
    <property type="match status" value="1"/>
</dbReference>
<dbReference type="GO" id="GO:0033962">
    <property type="term" value="P:P-body assembly"/>
    <property type="evidence" value="ECO:0007669"/>
    <property type="project" value="TreeGrafter"/>
</dbReference>
<dbReference type="SMART" id="SM01271">
    <property type="entry name" value="LSM14"/>
    <property type="match status" value="1"/>
</dbReference>
<dbReference type="InterPro" id="IPR047575">
    <property type="entry name" value="Sm"/>
</dbReference>
<feature type="compositionally biased region" description="Low complexity" evidence="5">
    <location>
        <begin position="170"/>
        <end position="184"/>
    </location>
</feature>
<reference evidence="10" key="1">
    <citation type="submission" date="2019-06" db="EMBL/GenBank/DDBJ databases">
        <authorList>
            <consortium name="Wellcome Sanger Institute Data Sharing"/>
        </authorList>
    </citation>
    <scope>NUCLEOTIDE SEQUENCE [LARGE SCALE GENOMIC DNA]</scope>
</reference>
<dbReference type="Gene3D" id="2.30.30.100">
    <property type="match status" value="1"/>
</dbReference>
<dbReference type="GO" id="GO:1990904">
    <property type="term" value="C:ribonucleoprotein complex"/>
    <property type="evidence" value="ECO:0007669"/>
    <property type="project" value="UniProtKB-KW"/>
</dbReference>
<dbReference type="PROSITE" id="PS52002">
    <property type="entry name" value="SM"/>
    <property type="match status" value="1"/>
</dbReference>
<dbReference type="FunFam" id="2.30.30.100:FF:000006">
    <property type="entry name" value="Protein LSM14 homolog A isoform b"/>
    <property type="match status" value="1"/>
</dbReference>
<dbReference type="SUPFAM" id="SSF50182">
    <property type="entry name" value="Sm-like ribonucleoproteins"/>
    <property type="match status" value="1"/>
</dbReference>
<feature type="short sequence motif" description="FFD box" evidence="3">
    <location>
        <begin position="320"/>
        <end position="336"/>
    </location>
</feature>
<dbReference type="GO" id="GO:0034063">
    <property type="term" value="P:stress granule assembly"/>
    <property type="evidence" value="ECO:0007669"/>
    <property type="project" value="TreeGrafter"/>
</dbReference>
<evidence type="ECO:0000259" key="9">
    <source>
        <dbReference type="PROSITE" id="PS52002"/>
    </source>
</evidence>
<comment type="similarity">
    <text evidence="1">Belongs to the LSM14 family.</text>
</comment>
<evidence type="ECO:0000259" key="6">
    <source>
        <dbReference type="PROSITE" id="PS51512"/>
    </source>
</evidence>
<feature type="compositionally biased region" description="Low complexity" evidence="5">
    <location>
        <begin position="395"/>
        <end position="404"/>
    </location>
</feature>
<feature type="compositionally biased region" description="Gly residues" evidence="5">
    <location>
        <begin position="382"/>
        <end position="391"/>
    </location>
</feature>
<dbReference type="InterPro" id="IPR025609">
    <property type="entry name" value="Lsm14-like_N"/>
</dbReference>
<feature type="compositionally biased region" description="Gly residues" evidence="5">
    <location>
        <begin position="405"/>
        <end position="420"/>
    </location>
</feature>
<dbReference type="Proteomes" id="UP000472263">
    <property type="component" value="Chromosome 6"/>
</dbReference>
<evidence type="ECO:0000313" key="10">
    <source>
        <dbReference type="Ensembl" id="ENSMMDP00005042541.1"/>
    </source>
</evidence>
<dbReference type="InterPro" id="IPR025762">
    <property type="entry name" value="DFDF"/>
</dbReference>
<proteinExistence type="inferred from homology"/>
<dbReference type="CDD" id="cd01736">
    <property type="entry name" value="LSm14_N"/>
    <property type="match status" value="1"/>
</dbReference>
<evidence type="ECO:0000256" key="2">
    <source>
        <dbReference type="ARBA" id="ARBA00023274"/>
    </source>
</evidence>
<dbReference type="GO" id="GO:0003729">
    <property type="term" value="F:mRNA binding"/>
    <property type="evidence" value="ECO:0007669"/>
    <property type="project" value="TreeGrafter"/>
</dbReference>
<organism evidence="10 11">
    <name type="scientific">Myripristis murdjan</name>
    <name type="common">pinecone soldierfish</name>
    <dbReference type="NCBI Taxonomy" id="586833"/>
    <lineage>
        <taxon>Eukaryota</taxon>
        <taxon>Metazoa</taxon>
        <taxon>Chordata</taxon>
        <taxon>Craniata</taxon>
        <taxon>Vertebrata</taxon>
        <taxon>Euteleostomi</taxon>
        <taxon>Actinopterygii</taxon>
        <taxon>Neopterygii</taxon>
        <taxon>Teleostei</taxon>
        <taxon>Neoteleostei</taxon>
        <taxon>Acanthomorphata</taxon>
        <taxon>Holocentriformes</taxon>
        <taxon>Holocentridae</taxon>
        <taxon>Myripristis</taxon>
    </lineage>
</organism>
<keyword evidence="2" id="KW-0687">Ribonucleoprotein</keyword>
<feature type="domain" description="TFG box profile" evidence="8">
    <location>
        <begin position="352"/>
        <end position="372"/>
    </location>
</feature>
<feature type="compositionally biased region" description="Basic and acidic residues" evidence="5">
    <location>
        <begin position="423"/>
        <end position="438"/>
    </location>
</feature>
<evidence type="ECO:0000259" key="7">
    <source>
        <dbReference type="PROSITE" id="PS51513"/>
    </source>
</evidence>
<dbReference type="PROSITE" id="PS51512">
    <property type="entry name" value="DFDF"/>
    <property type="match status" value="1"/>
</dbReference>
<dbReference type="InterPro" id="IPR010920">
    <property type="entry name" value="LSM_dom_sf"/>
</dbReference>
<dbReference type="GO" id="GO:0000932">
    <property type="term" value="C:P-body"/>
    <property type="evidence" value="ECO:0007669"/>
    <property type="project" value="TreeGrafter"/>
</dbReference>
<dbReference type="InterPro" id="IPR025768">
    <property type="entry name" value="TFG_box"/>
</dbReference>
<feature type="compositionally biased region" description="Basic and acidic residues" evidence="5">
    <location>
        <begin position="209"/>
        <end position="218"/>
    </location>
</feature>
<evidence type="ECO:0000256" key="1">
    <source>
        <dbReference type="ARBA" id="ARBA00010415"/>
    </source>
</evidence>
<feature type="short sequence motif" description="TFG box" evidence="4">
    <location>
        <begin position="352"/>
        <end position="372"/>
    </location>
</feature>
<dbReference type="InterPro" id="IPR025761">
    <property type="entry name" value="FFD_box"/>
</dbReference>
<feature type="domain" description="DFDF" evidence="6">
    <location>
        <begin position="242"/>
        <end position="278"/>
    </location>
</feature>
<dbReference type="Pfam" id="PF12701">
    <property type="entry name" value="LSM14"/>
    <property type="match status" value="1"/>
</dbReference>
<dbReference type="InterPro" id="IPR019050">
    <property type="entry name" value="FDF_dom"/>
</dbReference>
<dbReference type="PANTHER" id="PTHR13586:SF0">
    <property type="entry name" value="TRAILER HITCH, ISOFORM H"/>
    <property type="match status" value="1"/>
</dbReference>
<accession>A0A668AC75</accession>
<dbReference type="SMART" id="SM01199">
    <property type="entry name" value="FDF"/>
    <property type="match status" value="1"/>
</dbReference>
<keyword evidence="11" id="KW-1185">Reference proteome</keyword>
<feature type="region of interest" description="Disordered" evidence="5">
    <location>
        <begin position="168"/>
        <end position="246"/>
    </location>
</feature>
<evidence type="ECO:0000256" key="3">
    <source>
        <dbReference type="PROSITE-ProRule" id="PRU00846"/>
    </source>
</evidence>
<dbReference type="GeneTree" id="ENSGT00940000154415"/>
<feature type="domain" description="FFD box profile" evidence="7">
    <location>
        <begin position="320"/>
        <end position="336"/>
    </location>
</feature>
<evidence type="ECO:0000256" key="4">
    <source>
        <dbReference type="PROSITE-ProRule" id="PRU00869"/>
    </source>
</evidence>